<evidence type="ECO:0000313" key="2">
    <source>
        <dbReference type="Proteomes" id="UP000475325"/>
    </source>
</evidence>
<dbReference type="EMBL" id="WIQW01000115">
    <property type="protein sequence ID" value="KAF3082469.1"/>
    <property type="molecule type" value="Genomic_DNA"/>
</dbReference>
<sequence>MLNPPDSSAFAHVKLVRVSGAEAVNPARCIDAAQTTLTFGVDVGLASTASLPPTKLLTLDHAMGGTYLPRHCTNPKMIMFLLIGQGSPQLIATICSFSNADT</sequence>
<reference evidence="1 2" key="1">
    <citation type="submission" date="2019-06" db="EMBL/GenBank/DDBJ databases">
        <authorList>
            <person name="Palmer J.M."/>
        </authorList>
    </citation>
    <scope>NUCLEOTIDE SEQUENCE [LARGE SCALE GENOMIC DNA]</scope>
    <source>
        <strain evidence="1 2">TWF102</strain>
    </source>
</reference>
<protein>
    <submittedName>
        <fullName evidence="1">Uncharacterized protein</fullName>
    </submittedName>
</protein>
<name>A0A7C8N836_ORBOL</name>
<organism evidence="1 2">
    <name type="scientific">Orbilia oligospora</name>
    <name type="common">Nematode-trapping fungus</name>
    <name type="synonym">Arthrobotrys oligospora</name>
    <dbReference type="NCBI Taxonomy" id="2813651"/>
    <lineage>
        <taxon>Eukaryota</taxon>
        <taxon>Fungi</taxon>
        <taxon>Dikarya</taxon>
        <taxon>Ascomycota</taxon>
        <taxon>Pezizomycotina</taxon>
        <taxon>Orbiliomycetes</taxon>
        <taxon>Orbiliales</taxon>
        <taxon>Orbiliaceae</taxon>
        <taxon>Orbilia</taxon>
    </lineage>
</organism>
<comment type="caution">
    <text evidence="1">The sequence shown here is derived from an EMBL/GenBank/DDBJ whole genome shotgun (WGS) entry which is preliminary data.</text>
</comment>
<evidence type="ECO:0000313" key="1">
    <source>
        <dbReference type="EMBL" id="KAF3082469.1"/>
    </source>
</evidence>
<dbReference type="Proteomes" id="UP000475325">
    <property type="component" value="Unassembled WGS sequence"/>
</dbReference>
<accession>A0A7C8N836</accession>
<dbReference type="AlphaFoldDB" id="A0A7C8N836"/>
<proteinExistence type="predicted"/>
<gene>
    <name evidence="1" type="ORF">TWF102_001171</name>
</gene>